<protein>
    <submittedName>
        <fullName evidence="2">Magnesium chelatase accessory protein</fullName>
    </submittedName>
</protein>
<dbReference type="InterPro" id="IPR050228">
    <property type="entry name" value="Carboxylesterase_BioH"/>
</dbReference>
<dbReference type="InterPro" id="IPR017497">
    <property type="entry name" value="BchO"/>
</dbReference>
<dbReference type="PANTHER" id="PTHR43194">
    <property type="entry name" value="HYDROLASE ALPHA/BETA FOLD FAMILY"/>
    <property type="match status" value="1"/>
</dbReference>
<name>A0A366F9H5_9HYPH</name>
<dbReference type="PRINTS" id="PR00111">
    <property type="entry name" value="ABHYDROLASE"/>
</dbReference>
<proteinExistence type="predicted"/>
<keyword evidence="3" id="KW-1185">Reference proteome</keyword>
<dbReference type="Pfam" id="PF12697">
    <property type="entry name" value="Abhydrolase_6"/>
    <property type="match status" value="1"/>
</dbReference>
<dbReference type="Proteomes" id="UP000253529">
    <property type="component" value="Unassembled WGS sequence"/>
</dbReference>
<dbReference type="RefSeq" id="WP_113890102.1">
    <property type="nucleotide sequence ID" value="NZ_QNRK01000016.1"/>
</dbReference>
<dbReference type="PANTHER" id="PTHR43194:SF2">
    <property type="entry name" value="PEROXISOMAL MEMBRANE PROTEIN LPX1"/>
    <property type="match status" value="1"/>
</dbReference>
<feature type="domain" description="AB hydrolase-1" evidence="1">
    <location>
        <begin position="44"/>
        <end position="283"/>
    </location>
</feature>
<reference evidence="2 3" key="1">
    <citation type="submission" date="2018-06" db="EMBL/GenBank/DDBJ databases">
        <title>Genomic Encyclopedia of Type Strains, Phase IV (KMG-IV): sequencing the most valuable type-strain genomes for metagenomic binning, comparative biology and taxonomic classification.</title>
        <authorList>
            <person name="Goeker M."/>
        </authorList>
    </citation>
    <scope>NUCLEOTIDE SEQUENCE [LARGE SCALE GENOMIC DNA]</scope>
    <source>
        <strain evidence="2 3">DSM 24875</strain>
    </source>
</reference>
<evidence type="ECO:0000313" key="2">
    <source>
        <dbReference type="EMBL" id="RBP11313.1"/>
    </source>
</evidence>
<comment type="caution">
    <text evidence="2">The sequence shown here is derived from an EMBL/GenBank/DDBJ whole genome shotgun (WGS) entry which is preliminary data.</text>
</comment>
<dbReference type="EMBL" id="QNRK01000016">
    <property type="protein sequence ID" value="RBP11313.1"/>
    <property type="molecule type" value="Genomic_DNA"/>
</dbReference>
<dbReference type="NCBIfam" id="TIGR03056">
    <property type="entry name" value="bchO_mg_che_rel"/>
    <property type="match status" value="1"/>
</dbReference>
<evidence type="ECO:0000259" key="1">
    <source>
        <dbReference type="Pfam" id="PF12697"/>
    </source>
</evidence>
<organism evidence="2 3">
    <name type="scientific">Roseiarcus fermentans</name>
    <dbReference type="NCBI Taxonomy" id="1473586"/>
    <lineage>
        <taxon>Bacteria</taxon>
        <taxon>Pseudomonadati</taxon>
        <taxon>Pseudomonadota</taxon>
        <taxon>Alphaproteobacteria</taxon>
        <taxon>Hyphomicrobiales</taxon>
        <taxon>Roseiarcaceae</taxon>
        <taxon>Roseiarcus</taxon>
    </lineage>
</organism>
<dbReference type="Gene3D" id="3.40.50.1820">
    <property type="entry name" value="alpha/beta hydrolase"/>
    <property type="match status" value="1"/>
</dbReference>
<accession>A0A366F9H5</accession>
<gene>
    <name evidence="2" type="ORF">DFR50_1167</name>
</gene>
<sequence length="313" mass="33788">MLFGPEPLDFDRDGRDWPNRQASAFVETRGYRWHVQRMGEGPQLLLIHGTGAATHSFAGLMPLLAQRFDVVAPDLPGHGFTRSTRSPDLSLPGIARALAALVKTLEFRPQVVVGHSAGAAILVRLCLDGAIDPALLVSLNGAFLPFGGAAAFLFPTIAKLLFLNPFAPRVFSWAADRKGVEDLLRGTGSAIDRHGIDLYARLFGNAAHVAGAIGMMANWDLSRMSRDLARLGTRTLFVVAENDKAVSPADAPPLARAMPDAEVATIRHAGHLAHEEKPEEVCELILAEAVRCGVIAAPKPATQRRRKPRRETP</sequence>
<dbReference type="InterPro" id="IPR000073">
    <property type="entry name" value="AB_hydrolase_1"/>
</dbReference>
<dbReference type="OrthoDB" id="9799612at2"/>
<dbReference type="SUPFAM" id="SSF53474">
    <property type="entry name" value="alpha/beta-Hydrolases"/>
    <property type="match status" value="1"/>
</dbReference>
<dbReference type="AlphaFoldDB" id="A0A366F9H5"/>
<evidence type="ECO:0000313" key="3">
    <source>
        <dbReference type="Proteomes" id="UP000253529"/>
    </source>
</evidence>
<dbReference type="InterPro" id="IPR029058">
    <property type="entry name" value="AB_hydrolase_fold"/>
</dbReference>